<keyword evidence="2 5" id="KW-0238">DNA-binding</keyword>
<evidence type="ECO:0000256" key="3">
    <source>
        <dbReference type="ARBA" id="ARBA00023163"/>
    </source>
</evidence>
<dbReference type="SUPFAM" id="SSF54909">
    <property type="entry name" value="Dimeric alpha+beta barrel"/>
    <property type="match status" value="1"/>
</dbReference>
<dbReference type="InterPro" id="IPR000485">
    <property type="entry name" value="AsnC-type_HTH_dom"/>
</dbReference>
<dbReference type="Proteomes" id="UP000295573">
    <property type="component" value="Unassembled WGS sequence"/>
</dbReference>
<evidence type="ECO:0000259" key="4">
    <source>
        <dbReference type="PROSITE" id="PS50956"/>
    </source>
</evidence>
<dbReference type="Pfam" id="PF01037">
    <property type="entry name" value="AsnC_trans_reg"/>
    <property type="match status" value="1"/>
</dbReference>
<dbReference type="PANTHER" id="PTHR30154:SF34">
    <property type="entry name" value="TRANSCRIPTIONAL REGULATOR AZLB"/>
    <property type="match status" value="1"/>
</dbReference>
<gene>
    <name evidence="5" type="ORF">EV646_107193</name>
</gene>
<dbReference type="EMBL" id="SLWR01000007">
    <property type="protein sequence ID" value="TCO46171.1"/>
    <property type="molecule type" value="Genomic_DNA"/>
</dbReference>
<dbReference type="Pfam" id="PF13404">
    <property type="entry name" value="HTH_AsnC-type"/>
    <property type="match status" value="2"/>
</dbReference>
<evidence type="ECO:0000256" key="2">
    <source>
        <dbReference type="ARBA" id="ARBA00023125"/>
    </source>
</evidence>
<dbReference type="Gene3D" id="1.10.10.10">
    <property type="entry name" value="Winged helix-like DNA-binding domain superfamily/Winged helix DNA-binding domain"/>
    <property type="match status" value="2"/>
</dbReference>
<dbReference type="InterPro" id="IPR019887">
    <property type="entry name" value="Tscrpt_reg_AsnC/Lrp_C"/>
</dbReference>
<accession>A0A4R2ILY2</accession>
<evidence type="ECO:0000256" key="1">
    <source>
        <dbReference type="ARBA" id="ARBA00023015"/>
    </source>
</evidence>
<dbReference type="SMART" id="SM00344">
    <property type="entry name" value="HTH_ASNC"/>
    <property type="match status" value="2"/>
</dbReference>
<dbReference type="PRINTS" id="PR00033">
    <property type="entry name" value="HTHASNC"/>
</dbReference>
<keyword evidence="6" id="KW-1185">Reference proteome</keyword>
<keyword evidence="3" id="KW-0804">Transcription</keyword>
<proteinExistence type="predicted"/>
<feature type="domain" description="HTH asnC-type" evidence="4">
    <location>
        <begin position="28"/>
        <end position="88"/>
    </location>
</feature>
<dbReference type="InterPro" id="IPR019888">
    <property type="entry name" value="Tscrpt_reg_AsnC-like"/>
</dbReference>
<dbReference type="AlphaFoldDB" id="A0A4R2ILY2"/>
<dbReference type="SUPFAM" id="SSF46785">
    <property type="entry name" value="Winged helix' DNA-binding domain"/>
    <property type="match status" value="2"/>
</dbReference>
<reference evidence="5 6" key="1">
    <citation type="journal article" date="2015" name="Stand. Genomic Sci.">
        <title>Genomic Encyclopedia of Bacterial and Archaeal Type Strains, Phase III: the genomes of soil and plant-associated and newly described type strains.</title>
        <authorList>
            <person name="Whitman W.B."/>
            <person name="Woyke T."/>
            <person name="Klenk H.P."/>
            <person name="Zhou Y."/>
            <person name="Lilburn T.G."/>
            <person name="Beck B.J."/>
            <person name="De Vos P."/>
            <person name="Vandamme P."/>
            <person name="Eisen J.A."/>
            <person name="Garrity G."/>
            <person name="Hugenholtz P."/>
            <person name="Kyrpides N.C."/>
        </authorList>
    </citation>
    <scope>NUCLEOTIDE SEQUENCE [LARGE SCALE GENOMIC DNA]</scope>
    <source>
        <strain evidence="5 6">VKM Ac-2541</strain>
    </source>
</reference>
<dbReference type="OrthoDB" id="4050641at2"/>
<protein>
    <submittedName>
        <fullName evidence="5">DNA-binding Lrp family transcriptional regulator</fullName>
    </submittedName>
</protein>
<dbReference type="GO" id="GO:0005829">
    <property type="term" value="C:cytosol"/>
    <property type="evidence" value="ECO:0007669"/>
    <property type="project" value="TreeGrafter"/>
</dbReference>
<organism evidence="5 6">
    <name type="scientific">Kribbella antiqua</name>
    <dbReference type="NCBI Taxonomy" id="2512217"/>
    <lineage>
        <taxon>Bacteria</taxon>
        <taxon>Bacillati</taxon>
        <taxon>Actinomycetota</taxon>
        <taxon>Actinomycetes</taxon>
        <taxon>Propionibacteriales</taxon>
        <taxon>Kribbellaceae</taxon>
        <taxon>Kribbella</taxon>
    </lineage>
</organism>
<sequence length="342" mass="37359">MALSVHICGQVWGYLARYSHAVAESVTIDDVDRGLVHALKVDGRVPFSAVAEVLGVSEHTIARRYRRLRGNGVLRVVGTANGLRLGYRSWTIRIRCTPDAAVPIAAALARRTDTYWIHVLSGGTEISCNCQPSSADQLLIENLPRRRGVLGVSAHELLPGSFHPPRWGAIEHLGAEQRARLRRPEPDLLTEQVVLEAPDHRMLDGLRADGRATYAELVRATGWSQSTVARRLDHLRRTGVLTFDVEIPPAALGYRVEARLWMAVQPAALVATAESLAGHREVSFVAVTTGPTNLVAQVICHDSLDLYRYLTEEVAGLPGVNSVETAPVLHTVKGFHSRGPAE</sequence>
<dbReference type="PROSITE" id="PS50956">
    <property type="entry name" value="HTH_ASNC_2"/>
    <property type="match status" value="1"/>
</dbReference>
<name>A0A4R2ILY2_9ACTN</name>
<dbReference type="InterPro" id="IPR036388">
    <property type="entry name" value="WH-like_DNA-bd_sf"/>
</dbReference>
<dbReference type="Gene3D" id="3.30.70.920">
    <property type="match status" value="1"/>
</dbReference>
<dbReference type="GO" id="GO:0043200">
    <property type="term" value="P:response to amino acid"/>
    <property type="evidence" value="ECO:0007669"/>
    <property type="project" value="TreeGrafter"/>
</dbReference>
<keyword evidence="1" id="KW-0805">Transcription regulation</keyword>
<dbReference type="PANTHER" id="PTHR30154">
    <property type="entry name" value="LEUCINE-RESPONSIVE REGULATORY PROTEIN"/>
    <property type="match status" value="1"/>
</dbReference>
<evidence type="ECO:0000313" key="5">
    <source>
        <dbReference type="EMBL" id="TCO46171.1"/>
    </source>
</evidence>
<dbReference type="InterPro" id="IPR036390">
    <property type="entry name" value="WH_DNA-bd_sf"/>
</dbReference>
<comment type="caution">
    <text evidence="5">The sequence shown here is derived from an EMBL/GenBank/DDBJ whole genome shotgun (WGS) entry which is preliminary data.</text>
</comment>
<dbReference type="InterPro" id="IPR011008">
    <property type="entry name" value="Dimeric_a/b-barrel"/>
</dbReference>
<dbReference type="GO" id="GO:0043565">
    <property type="term" value="F:sequence-specific DNA binding"/>
    <property type="evidence" value="ECO:0007669"/>
    <property type="project" value="InterPro"/>
</dbReference>
<evidence type="ECO:0000313" key="6">
    <source>
        <dbReference type="Proteomes" id="UP000295573"/>
    </source>
</evidence>